<dbReference type="Proteomes" id="UP001595843">
    <property type="component" value="Unassembled WGS sequence"/>
</dbReference>
<dbReference type="RefSeq" id="WP_380706119.1">
    <property type="nucleotide sequence ID" value="NZ_JBHSAP010000018.1"/>
</dbReference>
<accession>A0ABV8JK48</accession>
<dbReference type="Pfam" id="PF12788">
    <property type="entry name" value="YmaF"/>
    <property type="match status" value="1"/>
</dbReference>
<sequence>MKKPEHTTVQMKDGLHDHRFEIAFFEEKASISQNFHRHRYEGETSFDVGHRHGLRGVTAPAPDVPDHVHEYKGTTSFDDGHVHHFGGVTGPPVETPDGGHYHIIEGETTVNGAMPHAHTYEGIAN</sequence>
<protein>
    <submittedName>
        <fullName evidence="1">YmaF family protein</fullName>
    </submittedName>
</protein>
<organism evidence="1 2">
    <name type="scientific">Salinithrix halophila</name>
    <dbReference type="NCBI Taxonomy" id="1485204"/>
    <lineage>
        <taxon>Bacteria</taxon>
        <taxon>Bacillati</taxon>
        <taxon>Bacillota</taxon>
        <taxon>Bacilli</taxon>
        <taxon>Bacillales</taxon>
        <taxon>Thermoactinomycetaceae</taxon>
        <taxon>Salinithrix</taxon>
    </lineage>
</organism>
<evidence type="ECO:0000313" key="1">
    <source>
        <dbReference type="EMBL" id="MFC4078307.1"/>
    </source>
</evidence>
<keyword evidence="2" id="KW-1185">Reference proteome</keyword>
<evidence type="ECO:0000313" key="2">
    <source>
        <dbReference type="Proteomes" id="UP001595843"/>
    </source>
</evidence>
<reference evidence="2" key="1">
    <citation type="journal article" date="2019" name="Int. J. Syst. Evol. Microbiol.">
        <title>The Global Catalogue of Microorganisms (GCM) 10K type strain sequencing project: providing services to taxonomists for standard genome sequencing and annotation.</title>
        <authorList>
            <consortium name="The Broad Institute Genomics Platform"/>
            <consortium name="The Broad Institute Genome Sequencing Center for Infectious Disease"/>
            <person name="Wu L."/>
            <person name="Ma J."/>
        </authorList>
    </citation>
    <scope>NUCLEOTIDE SEQUENCE [LARGE SCALE GENOMIC DNA]</scope>
    <source>
        <strain evidence="2">IBRC-M 10813</strain>
    </source>
</reference>
<name>A0ABV8JK48_9BACL</name>
<proteinExistence type="predicted"/>
<gene>
    <name evidence="1" type="ORF">ACFOUO_16030</name>
</gene>
<comment type="caution">
    <text evidence="1">The sequence shown here is derived from an EMBL/GenBank/DDBJ whole genome shotgun (WGS) entry which is preliminary data.</text>
</comment>
<dbReference type="InterPro" id="IPR024307">
    <property type="entry name" value="YmaF"/>
</dbReference>
<dbReference type="EMBL" id="JBHSAP010000018">
    <property type="protein sequence ID" value="MFC4078307.1"/>
    <property type="molecule type" value="Genomic_DNA"/>
</dbReference>